<keyword evidence="1" id="KW-1133">Transmembrane helix</keyword>
<protein>
    <submittedName>
        <fullName evidence="2">Uncharacterized protein</fullName>
    </submittedName>
</protein>
<name>A0A2A4T0N3_9DELT</name>
<evidence type="ECO:0000313" key="2">
    <source>
        <dbReference type="EMBL" id="PCI27200.1"/>
    </source>
</evidence>
<gene>
    <name evidence="2" type="ORF">COB67_09065</name>
</gene>
<evidence type="ECO:0000313" key="3">
    <source>
        <dbReference type="Proteomes" id="UP000218113"/>
    </source>
</evidence>
<dbReference type="Proteomes" id="UP000218113">
    <property type="component" value="Unassembled WGS sequence"/>
</dbReference>
<accession>A0A2A4T0N3</accession>
<sequence length="98" mass="11278">MTLDYDLIIFYIKVFFSCVAVLTLGLTLIRPAPVKKSNSIQRTARQSKLPSVEEIENMNQVIPHQKNQKKRADEIIKLARKNPQLTANQVSQWLRDKG</sequence>
<keyword evidence="1" id="KW-0472">Membrane</keyword>
<keyword evidence="1" id="KW-0812">Transmembrane</keyword>
<organism evidence="2 3">
    <name type="scientific">SAR324 cluster bacterium</name>
    <dbReference type="NCBI Taxonomy" id="2024889"/>
    <lineage>
        <taxon>Bacteria</taxon>
        <taxon>Deltaproteobacteria</taxon>
        <taxon>SAR324 cluster</taxon>
    </lineage>
</organism>
<feature type="transmembrane region" description="Helical" evidence="1">
    <location>
        <begin position="6"/>
        <end position="29"/>
    </location>
</feature>
<comment type="caution">
    <text evidence="2">The sequence shown here is derived from an EMBL/GenBank/DDBJ whole genome shotgun (WGS) entry which is preliminary data.</text>
</comment>
<dbReference type="EMBL" id="NVSR01000069">
    <property type="protein sequence ID" value="PCI27200.1"/>
    <property type="molecule type" value="Genomic_DNA"/>
</dbReference>
<evidence type="ECO:0000256" key="1">
    <source>
        <dbReference type="SAM" id="Phobius"/>
    </source>
</evidence>
<dbReference type="AlphaFoldDB" id="A0A2A4T0N3"/>
<proteinExistence type="predicted"/>
<reference evidence="3" key="1">
    <citation type="submission" date="2017-08" db="EMBL/GenBank/DDBJ databases">
        <title>A dynamic microbial community with high functional redundancy inhabits the cold, oxic subseafloor aquifer.</title>
        <authorList>
            <person name="Tully B.J."/>
            <person name="Wheat C.G."/>
            <person name="Glazer B.T."/>
            <person name="Huber J.A."/>
        </authorList>
    </citation>
    <scope>NUCLEOTIDE SEQUENCE [LARGE SCALE GENOMIC DNA]</scope>
</reference>